<keyword evidence="4" id="KW-0804">Transcription</keyword>
<dbReference type="EMBL" id="PUHZ01000007">
    <property type="protein sequence ID" value="PQO46962.1"/>
    <property type="molecule type" value="Genomic_DNA"/>
</dbReference>
<dbReference type="GO" id="GO:0016987">
    <property type="term" value="F:sigma factor activity"/>
    <property type="evidence" value="ECO:0007669"/>
    <property type="project" value="UniProtKB-KW"/>
</dbReference>
<evidence type="ECO:0000259" key="5">
    <source>
        <dbReference type="Pfam" id="PF04542"/>
    </source>
</evidence>
<organism evidence="6 7">
    <name type="scientific">Blastopirellula marina</name>
    <dbReference type="NCBI Taxonomy" id="124"/>
    <lineage>
        <taxon>Bacteria</taxon>
        <taxon>Pseudomonadati</taxon>
        <taxon>Planctomycetota</taxon>
        <taxon>Planctomycetia</taxon>
        <taxon>Pirellulales</taxon>
        <taxon>Pirellulaceae</taxon>
        <taxon>Blastopirellula</taxon>
    </lineage>
</organism>
<evidence type="ECO:0000313" key="6">
    <source>
        <dbReference type="EMBL" id="PQO46962.1"/>
    </source>
</evidence>
<sequence length="345" mass="39968">MMPRDKRVIFNKRMAVVWISAKEEDVMTVKGIGSPLHGTARNLNMNDRLHRFELRNLVQTRDERESCDASPYLSTGFYRKSGTLAGHFFCSGVFVGQVADERRSFTDAWESIMAHFPTTAWNIIDSLKGGQRASLDSRNCFVQSYWPAVFGYLRRRGFEQSTAEDLTQDFFCHLLEKELVGRYEAERGRFRTFVLTILTRFVSDQTTSRAPRQRQFERGFVSISDLAATREVEFPSGDLSAEEEFMRQWARSVIQATRDEVRQWCEGQGRPDWYAVFEALNPPDFSPAGRKEKIAQTLGLTIDQVRYAQTKTEQKFIEFLRLVVLEQVESSEQIDDEIRTLRSFL</sequence>
<dbReference type="GO" id="GO:0003677">
    <property type="term" value="F:DNA binding"/>
    <property type="evidence" value="ECO:0007669"/>
    <property type="project" value="UniProtKB-KW"/>
</dbReference>
<dbReference type="PANTHER" id="PTHR43133">
    <property type="entry name" value="RNA POLYMERASE ECF-TYPE SIGMA FACTO"/>
    <property type="match status" value="1"/>
</dbReference>
<keyword evidence="1" id="KW-0805">Transcription regulation</keyword>
<dbReference type="AlphaFoldDB" id="A0A2S8GRD5"/>
<evidence type="ECO:0000313" key="7">
    <source>
        <dbReference type="Proteomes" id="UP000237819"/>
    </source>
</evidence>
<reference evidence="6 7" key="1">
    <citation type="submission" date="2018-02" db="EMBL/GenBank/DDBJ databases">
        <title>Comparative genomes isolates from brazilian mangrove.</title>
        <authorList>
            <person name="Araujo J.E."/>
            <person name="Taketani R.G."/>
            <person name="Silva M.C.P."/>
            <person name="Loureco M.V."/>
            <person name="Andreote F.D."/>
        </authorList>
    </citation>
    <scope>NUCLEOTIDE SEQUENCE [LARGE SCALE GENOMIC DNA]</scope>
    <source>
        <strain evidence="6 7">Nap-Phe MGV</strain>
    </source>
</reference>
<feature type="domain" description="RNA polymerase sigma-70 region 2" evidence="5">
    <location>
        <begin position="142"/>
        <end position="207"/>
    </location>
</feature>
<gene>
    <name evidence="6" type="ORF">C5Y93_06930</name>
</gene>
<accession>A0A2S8GRD5</accession>
<dbReference type="InterPro" id="IPR039425">
    <property type="entry name" value="RNA_pol_sigma-70-like"/>
</dbReference>
<dbReference type="Gene3D" id="1.10.1740.10">
    <property type="match status" value="1"/>
</dbReference>
<dbReference type="SUPFAM" id="SSF88946">
    <property type="entry name" value="Sigma2 domain of RNA polymerase sigma factors"/>
    <property type="match status" value="1"/>
</dbReference>
<protein>
    <recommendedName>
        <fullName evidence="5">RNA polymerase sigma-70 region 2 domain-containing protein</fullName>
    </recommendedName>
</protein>
<dbReference type="Pfam" id="PF04542">
    <property type="entry name" value="Sigma70_r2"/>
    <property type="match status" value="1"/>
</dbReference>
<dbReference type="PANTHER" id="PTHR43133:SF8">
    <property type="entry name" value="RNA POLYMERASE SIGMA FACTOR HI_1459-RELATED"/>
    <property type="match status" value="1"/>
</dbReference>
<proteinExistence type="predicted"/>
<name>A0A2S8GRD5_9BACT</name>
<keyword evidence="3" id="KW-0238">DNA-binding</keyword>
<evidence type="ECO:0000256" key="3">
    <source>
        <dbReference type="ARBA" id="ARBA00023125"/>
    </source>
</evidence>
<dbReference type="Proteomes" id="UP000237819">
    <property type="component" value="Unassembled WGS sequence"/>
</dbReference>
<evidence type="ECO:0000256" key="4">
    <source>
        <dbReference type="ARBA" id="ARBA00023163"/>
    </source>
</evidence>
<keyword evidence="2" id="KW-0731">Sigma factor</keyword>
<comment type="caution">
    <text evidence="6">The sequence shown here is derived from an EMBL/GenBank/DDBJ whole genome shotgun (WGS) entry which is preliminary data.</text>
</comment>
<dbReference type="InterPro" id="IPR007627">
    <property type="entry name" value="RNA_pol_sigma70_r2"/>
</dbReference>
<dbReference type="InterPro" id="IPR013325">
    <property type="entry name" value="RNA_pol_sigma_r2"/>
</dbReference>
<dbReference type="GO" id="GO:0006352">
    <property type="term" value="P:DNA-templated transcription initiation"/>
    <property type="evidence" value="ECO:0007669"/>
    <property type="project" value="InterPro"/>
</dbReference>
<evidence type="ECO:0000256" key="2">
    <source>
        <dbReference type="ARBA" id="ARBA00023082"/>
    </source>
</evidence>
<evidence type="ECO:0000256" key="1">
    <source>
        <dbReference type="ARBA" id="ARBA00023015"/>
    </source>
</evidence>